<dbReference type="PROSITE" id="PS50056">
    <property type="entry name" value="TYR_PHOSPHATASE_2"/>
    <property type="match status" value="1"/>
</dbReference>
<evidence type="ECO:0008006" key="10">
    <source>
        <dbReference type="Google" id="ProtNLM"/>
    </source>
</evidence>
<dbReference type="SMART" id="SM00195">
    <property type="entry name" value="DSPc"/>
    <property type="match status" value="1"/>
</dbReference>
<proteinExistence type="inferred from homology"/>
<dbReference type="InterPro" id="IPR000340">
    <property type="entry name" value="Dual-sp_phosphatase_cat-dom"/>
</dbReference>
<dbReference type="InterPro" id="IPR020422">
    <property type="entry name" value="TYR_PHOSPHATASE_DUAL_dom"/>
</dbReference>
<dbReference type="KEGG" id="more:E1B28_007602"/>
<comment type="catalytic activity">
    <reaction evidence="5">
        <text>O-phospho-L-threonyl-[protein] + H2O = L-threonyl-[protein] + phosphate</text>
        <dbReference type="Rhea" id="RHEA:47004"/>
        <dbReference type="Rhea" id="RHEA-COMP:11060"/>
        <dbReference type="Rhea" id="RHEA-COMP:11605"/>
        <dbReference type="ChEBI" id="CHEBI:15377"/>
        <dbReference type="ChEBI" id="CHEBI:30013"/>
        <dbReference type="ChEBI" id="CHEBI:43474"/>
        <dbReference type="ChEBI" id="CHEBI:61977"/>
        <dbReference type="EC" id="3.1.3.16"/>
    </reaction>
</comment>
<dbReference type="CDD" id="cd14498">
    <property type="entry name" value="DSP"/>
    <property type="match status" value="1"/>
</dbReference>
<dbReference type="GO" id="GO:0004722">
    <property type="term" value="F:protein serine/threonine phosphatase activity"/>
    <property type="evidence" value="ECO:0007669"/>
    <property type="project" value="UniProtKB-EC"/>
</dbReference>
<dbReference type="AlphaFoldDB" id="A0A9P7S271"/>
<reference evidence="8" key="1">
    <citation type="journal article" date="2021" name="Genome Biol. Evol.">
        <title>The assembled and annotated genome of the fairy-ring fungus Marasmius oreades.</title>
        <authorList>
            <person name="Hiltunen M."/>
            <person name="Ament-Velasquez S.L."/>
            <person name="Johannesson H."/>
        </authorList>
    </citation>
    <scope>NUCLEOTIDE SEQUENCE</scope>
    <source>
        <strain evidence="8">03SP1</strain>
    </source>
</reference>
<keyword evidence="9" id="KW-1185">Reference proteome</keyword>
<evidence type="ECO:0000259" key="6">
    <source>
        <dbReference type="PROSITE" id="PS50054"/>
    </source>
</evidence>
<evidence type="ECO:0000313" key="8">
    <source>
        <dbReference type="EMBL" id="KAG7093972.1"/>
    </source>
</evidence>
<evidence type="ECO:0000256" key="2">
    <source>
        <dbReference type="ARBA" id="ARBA00022801"/>
    </source>
</evidence>
<name>A0A9P7S271_9AGAR</name>
<sequence>MLNTSTSHRWARVRTSTTTINTSPRLGASLIVPQLYLSDYFTAQDSSQLSRLGITHVISVLEFDVQIPEFIHEGNRMHIRIADRPDSDILIHLEKTTEFIRMAIKENKDNCVLVHCFQGVSRSATVVCAYLVATAGMRAMQSIGFVQSKRKVVCPNNGFRQQLEMYMYSNYSAFMNPPKKDVGSEGITARIRSLSSHSDRAKTEDVP</sequence>
<keyword evidence="3" id="KW-0904">Protein phosphatase</keyword>
<dbReference type="GeneID" id="66076678"/>
<dbReference type="PROSITE" id="PS00383">
    <property type="entry name" value="TYR_PHOSPHATASE_1"/>
    <property type="match status" value="1"/>
</dbReference>
<dbReference type="GO" id="GO:0004725">
    <property type="term" value="F:protein tyrosine phosphatase activity"/>
    <property type="evidence" value="ECO:0007669"/>
    <property type="project" value="TreeGrafter"/>
</dbReference>
<dbReference type="RefSeq" id="XP_043010442.1">
    <property type="nucleotide sequence ID" value="XM_043152356.1"/>
</dbReference>
<dbReference type="Gene3D" id="3.90.190.10">
    <property type="entry name" value="Protein tyrosine phosphatase superfamily"/>
    <property type="match status" value="1"/>
</dbReference>
<accession>A0A9P7S271</accession>
<dbReference type="PANTHER" id="PTHR45948:SF2">
    <property type="entry name" value="DUAL SPECIFICITY PROTEIN PHOSPHATASE"/>
    <property type="match status" value="1"/>
</dbReference>
<dbReference type="InterPro" id="IPR029021">
    <property type="entry name" value="Prot-tyrosine_phosphatase-like"/>
</dbReference>
<dbReference type="GO" id="GO:0007165">
    <property type="term" value="P:signal transduction"/>
    <property type="evidence" value="ECO:0007669"/>
    <property type="project" value="TreeGrafter"/>
</dbReference>
<dbReference type="InterPro" id="IPR000387">
    <property type="entry name" value="Tyr_Pase_dom"/>
</dbReference>
<comment type="caution">
    <text evidence="8">The sequence shown here is derived from an EMBL/GenBank/DDBJ whole genome shotgun (WGS) entry which is preliminary data.</text>
</comment>
<feature type="domain" description="Tyrosine specific protein phosphatases" evidence="7">
    <location>
        <begin position="97"/>
        <end position="150"/>
    </location>
</feature>
<dbReference type="InterPro" id="IPR016130">
    <property type="entry name" value="Tyr_Pase_AS"/>
</dbReference>
<evidence type="ECO:0000259" key="7">
    <source>
        <dbReference type="PROSITE" id="PS50056"/>
    </source>
</evidence>
<dbReference type="GO" id="GO:0005829">
    <property type="term" value="C:cytosol"/>
    <property type="evidence" value="ECO:0007669"/>
    <property type="project" value="TreeGrafter"/>
</dbReference>
<comment type="similarity">
    <text evidence="1">Belongs to the protein-tyrosine phosphatase family. Non-receptor class dual specificity subfamily.</text>
</comment>
<dbReference type="PANTHER" id="PTHR45948">
    <property type="entry name" value="DUAL SPECIFICITY PROTEIN PHOSPHATASE DDB_G0269404-RELATED"/>
    <property type="match status" value="1"/>
</dbReference>
<protein>
    <recommendedName>
        <fullName evidence="10">Protein-tyrosine-phosphatase</fullName>
    </recommendedName>
</protein>
<evidence type="ECO:0000256" key="5">
    <source>
        <dbReference type="ARBA" id="ARBA00048336"/>
    </source>
</evidence>
<evidence type="ECO:0000256" key="3">
    <source>
        <dbReference type="ARBA" id="ARBA00022912"/>
    </source>
</evidence>
<evidence type="ECO:0000256" key="1">
    <source>
        <dbReference type="ARBA" id="ARBA00008601"/>
    </source>
</evidence>
<organism evidence="8 9">
    <name type="scientific">Marasmius oreades</name>
    <name type="common">fairy-ring Marasmius</name>
    <dbReference type="NCBI Taxonomy" id="181124"/>
    <lineage>
        <taxon>Eukaryota</taxon>
        <taxon>Fungi</taxon>
        <taxon>Dikarya</taxon>
        <taxon>Basidiomycota</taxon>
        <taxon>Agaricomycotina</taxon>
        <taxon>Agaricomycetes</taxon>
        <taxon>Agaricomycetidae</taxon>
        <taxon>Agaricales</taxon>
        <taxon>Marasmiineae</taxon>
        <taxon>Marasmiaceae</taxon>
        <taxon>Marasmius</taxon>
    </lineage>
</organism>
<evidence type="ECO:0000313" key="9">
    <source>
        <dbReference type="Proteomes" id="UP001049176"/>
    </source>
</evidence>
<comment type="catalytic activity">
    <reaction evidence="4">
        <text>O-phospho-L-seryl-[protein] + H2O = L-seryl-[protein] + phosphate</text>
        <dbReference type="Rhea" id="RHEA:20629"/>
        <dbReference type="Rhea" id="RHEA-COMP:9863"/>
        <dbReference type="Rhea" id="RHEA-COMP:11604"/>
        <dbReference type="ChEBI" id="CHEBI:15377"/>
        <dbReference type="ChEBI" id="CHEBI:29999"/>
        <dbReference type="ChEBI" id="CHEBI:43474"/>
        <dbReference type="ChEBI" id="CHEBI:83421"/>
        <dbReference type="EC" id="3.1.3.16"/>
    </reaction>
</comment>
<dbReference type="Proteomes" id="UP001049176">
    <property type="component" value="Chromosome 4"/>
</dbReference>
<gene>
    <name evidence="8" type="ORF">E1B28_007602</name>
</gene>
<dbReference type="SUPFAM" id="SSF52799">
    <property type="entry name" value="(Phosphotyrosine protein) phosphatases II"/>
    <property type="match status" value="1"/>
</dbReference>
<dbReference type="EMBL" id="CM032184">
    <property type="protein sequence ID" value="KAG7093972.1"/>
    <property type="molecule type" value="Genomic_DNA"/>
</dbReference>
<dbReference type="PROSITE" id="PS50054">
    <property type="entry name" value="TYR_PHOSPHATASE_DUAL"/>
    <property type="match status" value="1"/>
</dbReference>
<evidence type="ECO:0000256" key="4">
    <source>
        <dbReference type="ARBA" id="ARBA00047761"/>
    </source>
</evidence>
<dbReference type="OrthoDB" id="2017893at2759"/>
<keyword evidence="2" id="KW-0378">Hydrolase</keyword>
<feature type="domain" description="Tyrosine-protein phosphatase" evidence="6">
    <location>
        <begin position="27"/>
        <end position="172"/>
    </location>
</feature>
<dbReference type="Pfam" id="PF00782">
    <property type="entry name" value="DSPc"/>
    <property type="match status" value="1"/>
</dbReference>